<evidence type="ECO:0000256" key="1">
    <source>
        <dbReference type="ARBA" id="ARBA00001946"/>
    </source>
</evidence>
<dbReference type="PANTHER" id="PTHR31609">
    <property type="entry name" value="YDJC DEACETYLASE FAMILY MEMBER"/>
    <property type="match status" value="1"/>
</dbReference>
<proteinExistence type="predicted"/>
<evidence type="ECO:0000313" key="7">
    <source>
        <dbReference type="Proteomes" id="UP000622860"/>
    </source>
</evidence>
<dbReference type="GO" id="GO:0019213">
    <property type="term" value="F:deacetylase activity"/>
    <property type="evidence" value="ECO:0007669"/>
    <property type="project" value="TreeGrafter"/>
</dbReference>
<gene>
    <name evidence="6" type="ORF">GCM10011398_17750</name>
</gene>
<dbReference type="GO" id="GO:0046872">
    <property type="term" value="F:metal ion binding"/>
    <property type="evidence" value="ECO:0007669"/>
    <property type="project" value="UniProtKB-KW"/>
</dbReference>
<comment type="cofactor">
    <cofactor evidence="1">
        <name>Mg(2+)</name>
        <dbReference type="ChEBI" id="CHEBI:18420"/>
    </cofactor>
</comment>
<keyword evidence="2" id="KW-0479">Metal-binding</keyword>
<evidence type="ECO:0000313" key="6">
    <source>
        <dbReference type="EMBL" id="GGG73697.1"/>
    </source>
</evidence>
<organism evidence="6 7">
    <name type="scientific">Virgibacillus oceani</name>
    <dbReference type="NCBI Taxonomy" id="1479511"/>
    <lineage>
        <taxon>Bacteria</taxon>
        <taxon>Bacillati</taxon>
        <taxon>Bacillota</taxon>
        <taxon>Bacilli</taxon>
        <taxon>Bacillales</taxon>
        <taxon>Bacillaceae</taxon>
        <taxon>Virgibacillus</taxon>
    </lineage>
</organism>
<keyword evidence="7" id="KW-1185">Reference proteome</keyword>
<dbReference type="SUPFAM" id="SSF88713">
    <property type="entry name" value="Glycoside hydrolase/deacetylase"/>
    <property type="match status" value="1"/>
</dbReference>
<dbReference type="InterPro" id="IPR006879">
    <property type="entry name" value="YdjC-like"/>
</dbReference>
<dbReference type="NCBIfam" id="NF002559">
    <property type="entry name" value="PRK02134.1"/>
    <property type="match status" value="1"/>
</dbReference>
<dbReference type="InterPro" id="IPR022948">
    <property type="entry name" value="COD_ChbG_bac"/>
</dbReference>
<reference evidence="6" key="1">
    <citation type="journal article" date="2014" name="Int. J. Syst. Evol. Microbiol.">
        <title>Complete genome sequence of Corynebacterium casei LMG S-19264T (=DSM 44701T), isolated from a smear-ripened cheese.</title>
        <authorList>
            <consortium name="US DOE Joint Genome Institute (JGI-PGF)"/>
            <person name="Walter F."/>
            <person name="Albersmeier A."/>
            <person name="Kalinowski J."/>
            <person name="Ruckert C."/>
        </authorList>
    </citation>
    <scope>NUCLEOTIDE SEQUENCE</scope>
    <source>
        <strain evidence="6">CGMCC 1.12754</strain>
    </source>
</reference>
<keyword evidence="4" id="KW-0460">Magnesium</keyword>
<keyword evidence="3" id="KW-0378">Hydrolase</keyword>
<dbReference type="GO" id="GO:0000272">
    <property type="term" value="P:polysaccharide catabolic process"/>
    <property type="evidence" value="ECO:0007669"/>
    <property type="project" value="InterPro"/>
</dbReference>
<dbReference type="CDD" id="cd10803">
    <property type="entry name" value="YdjC_EF3048_like"/>
    <property type="match status" value="1"/>
</dbReference>
<evidence type="ECO:0000256" key="4">
    <source>
        <dbReference type="ARBA" id="ARBA00022842"/>
    </source>
</evidence>
<dbReference type="AlphaFoldDB" id="A0A917HCR5"/>
<keyword evidence="5" id="KW-0119">Carbohydrate metabolism</keyword>
<reference evidence="6" key="2">
    <citation type="submission" date="2020-09" db="EMBL/GenBank/DDBJ databases">
        <authorList>
            <person name="Sun Q."/>
            <person name="Zhou Y."/>
        </authorList>
    </citation>
    <scope>NUCLEOTIDE SEQUENCE</scope>
    <source>
        <strain evidence="6">CGMCC 1.12754</strain>
    </source>
</reference>
<dbReference type="InterPro" id="IPR011330">
    <property type="entry name" value="Glyco_hydro/deAcase_b/a-brl"/>
</dbReference>
<dbReference type="Pfam" id="PF04794">
    <property type="entry name" value="YdjC"/>
    <property type="match status" value="1"/>
</dbReference>
<dbReference type="Gene3D" id="3.20.20.370">
    <property type="entry name" value="Glycoside hydrolase/deacetylase"/>
    <property type="match status" value="1"/>
</dbReference>
<dbReference type="PANTHER" id="PTHR31609:SF1">
    <property type="entry name" value="CARBOHYDRATE DEACETYLASE"/>
    <property type="match status" value="1"/>
</dbReference>
<comment type="caution">
    <text evidence="6">The sequence shown here is derived from an EMBL/GenBank/DDBJ whole genome shotgun (WGS) entry which is preliminary data.</text>
</comment>
<dbReference type="GO" id="GO:0016811">
    <property type="term" value="F:hydrolase activity, acting on carbon-nitrogen (but not peptide) bonds, in linear amides"/>
    <property type="evidence" value="ECO:0007669"/>
    <property type="project" value="InterPro"/>
</dbReference>
<protein>
    <submittedName>
        <fullName evidence="6">Carbohydrate deacetylase</fullName>
    </submittedName>
</protein>
<dbReference type="Proteomes" id="UP000622860">
    <property type="component" value="Unassembled WGS sequence"/>
</dbReference>
<sequence length="233" mass="26460">MRVLFNADDFGLTKGITDGIMESHINGVVGSATLMMNGHAVDYTVALAKKHPALKVGIHLVLTWGKPLSDDVPDLVDDNGLFKYKNTFREMDPPNVEQVEKEWRAQIDAFLETGLALHHIDSHHHVHGWEPLRELVVKLAKDYGVPVRYVETLKENHEILLADALWLDFYGDGVNADIFTELQQLSVDSVEVMTHPAIIDDELRQVSSYVEKREEERKILCGMPVPRWVELCR</sequence>
<accession>A0A917HCR5</accession>
<evidence type="ECO:0000256" key="3">
    <source>
        <dbReference type="ARBA" id="ARBA00022801"/>
    </source>
</evidence>
<dbReference type="EMBL" id="BMFR01000005">
    <property type="protein sequence ID" value="GGG73697.1"/>
    <property type="molecule type" value="Genomic_DNA"/>
</dbReference>
<dbReference type="RefSeq" id="WP_188455028.1">
    <property type="nucleotide sequence ID" value="NZ_BMFR01000005.1"/>
</dbReference>
<evidence type="ECO:0000256" key="5">
    <source>
        <dbReference type="ARBA" id="ARBA00023277"/>
    </source>
</evidence>
<evidence type="ECO:0000256" key="2">
    <source>
        <dbReference type="ARBA" id="ARBA00022723"/>
    </source>
</evidence>
<name>A0A917HCR5_9BACI</name>